<dbReference type="EMBL" id="LUTY01000521">
    <property type="protein sequence ID" value="OAD23149.1"/>
    <property type="molecule type" value="Genomic_DNA"/>
</dbReference>
<feature type="compositionally biased region" description="Basic and acidic residues" evidence="1">
    <location>
        <begin position="143"/>
        <end position="158"/>
    </location>
</feature>
<accession>A0A176S5L6</accession>
<proteinExistence type="predicted"/>
<sequence>MSLETSLKTLKVLFSDKPDALTVFDLKSITSEYLKGKIRDEKLFASPINLWVTGRTGAGKTSLGNSLLDSKIMKSTGKIDCTDFVGFFRLGENLRYFDVPGYASAGSYENINRVALLMPQIEDEDADPPAVEMQDTDTFPVKDFSDCTSDKDKQETKRVSVGHWQSPVQQKDVAPDVIIYVNAPHMQFLRPDRQYLRELLQTW</sequence>
<organism evidence="2 3">
    <name type="scientific">Candidatus Thiomargarita nelsonii</name>
    <dbReference type="NCBI Taxonomy" id="1003181"/>
    <lineage>
        <taxon>Bacteria</taxon>
        <taxon>Pseudomonadati</taxon>
        <taxon>Pseudomonadota</taxon>
        <taxon>Gammaproteobacteria</taxon>
        <taxon>Thiotrichales</taxon>
        <taxon>Thiotrichaceae</taxon>
        <taxon>Thiomargarita</taxon>
    </lineage>
</organism>
<gene>
    <name evidence="2" type="ORF">THIOM_001025</name>
</gene>
<dbReference type="Gene3D" id="3.40.50.300">
    <property type="entry name" value="P-loop containing nucleotide triphosphate hydrolases"/>
    <property type="match status" value="1"/>
</dbReference>
<evidence type="ECO:0000313" key="2">
    <source>
        <dbReference type="EMBL" id="OAD23149.1"/>
    </source>
</evidence>
<feature type="region of interest" description="Disordered" evidence="1">
    <location>
        <begin position="142"/>
        <end position="163"/>
    </location>
</feature>
<protein>
    <submittedName>
        <fullName evidence="2">Uncharacterized protein</fullName>
    </submittedName>
</protein>
<comment type="caution">
    <text evidence="2">The sequence shown here is derived from an EMBL/GenBank/DDBJ whole genome shotgun (WGS) entry which is preliminary data.</text>
</comment>
<evidence type="ECO:0000313" key="3">
    <source>
        <dbReference type="Proteomes" id="UP000076962"/>
    </source>
</evidence>
<evidence type="ECO:0000256" key="1">
    <source>
        <dbReference type="SAM" id="MobiDB-lite"/>
    </source>
</evidence>
<keyword evidence="3" id="KW-1185">Reference proteome</keyword>
<dbReference type="AlphaFoldDB" id="A0A176S5L6"/>
<dbReference type="Proteomes" id="UP000076962">
    <property type="component" value="Unassembled WGS sequence"/>
</dbReference>
<name>A0A176S5L6_9GAMM</name>
<dbReference type="SUPFAM" id="SSF52540">
    <property type="entry name" value="P-loop containing nucleoside triphosphate hydrolases"/>
    <property type="match status" value="1"/>
</dbReference>
<reference evidence="2 3" key="1">
    <citation type="submission" date="2016-05" db="EMBL/GenBank/DDBJ databases">
        <title>Single-cell genome of chain-forming Candidatus Thiomargarita nelsonii and comparison to other large sulfur-oxidizing bacteria.</title>
        <authorList>
            <person name="Winkel M."/>
            <person name="Salman V."/>
            <person name="Woyke T."/>
            <person name="Schulz-Vogt H."/>
            <person name="Richter M."/>
            <person name="Flood B."/>
            <person name="Bailey J."/>
            <person name="Amann R."/>
            <person name="Mussmann M."/>
        </authorList>
    </citation>
    <scope>NUCLEOTIDE SEQUENCE [LARGE SCALE GENOMIC DNA]</scope>
    <source>
        <strain evidence="2 3">THI036</strain>
    </source>
</reference>
<dbReference type="InterPro" id="IPR027417">
    <property type="entry name" value="P-loop_NTPase"/>
</dbReference>
<feature type="non-terminal residue" evidence="2">
    <location>
        <position position="203"/>
    </location>
</feature>